<evidence type="ECO:0000313" key="2">
    <source>
        <dbReference type="EMBL" id="ORX59078.1"/>
    </source>
</evidence>
<evidence type="ECO:0000313" key="3">
    <source>
        <dbReference type="Proteomes" id="UP000193719"/>
    </source>
</evidence>
<name>A0A1Y1VKT9_9FUNG</name>
<feature type="region of interest" description="Disordered" evidence="1">
    <location>
        <begin position="545"/>
        <end position="565"/>
    </location>
</feature>
<reference evidence="2 3" key="1">
    <citation type="submission" date="2016-08" db="EMBL/GenBank/DDBJ databases">
        <title>Genomes of anaerobic fungi encode conserved fungal cellulosomes for biomass hydrolysis.</title>
        <authorList>
            <consortium name="DOE Joint Genome Institute"/>
            <person name="Haitjema C.H."/>
            <person name="Gilmore S.P."/>
            <person name="Henske J.K."/>
            <person name="Solomon K.V."/>
            <person name="De Groot R."/>
            <person name="Kuo A."/>
            <person name="Mondo S.J."/>
            <person name="Salamov A.A."/>
            <person name="Labutti K."/>
            <person name="Zhao Z."/>
            <person name="Chiniquy J."/>
            <person name="Barry K."/>
            <person name="Brewer H.M."/>
            <person name="Purvine S.O."/>
            <person name="Wright A.T."/>
            <person name="Boxma B."/>
            <person name="Van Alen T."/>
            <person name="Hackstein J.H."/>
            <person name="Baker S.E."/>
            <person name="Grigoriev I.V."/>
            <person name="O'Malley M.A."/>
        </authorList>
    </citation>
    <scope>NUCLEOTIDE SEQUENCE [LARGE SCALE GENOMIC DNA]</scope>
    <source>
        <strain evidence="3">finn</strain>
    </source>
</reference>
<feature type="region of interest" description="Disordered" evidence="1">
    <location>
        <begin position="114"/>
        <end position="190"/>
    </location>
</feature>
<dbReference type="Proteomes" id="UP000193719">
    <property type="component" value="Unassembled WGS sequence"/>
</dbReference>
<comment type="caution">
    <text evidence="2">The sequence shown here is derived from an EMBL/GenBank/DDBJ whole genome shotgun (WGS) entry which is preliminary data.</text>
</comment>
<feature type="compositionally biased region" description="Low complexity" evidence="1">
    <location>
        <begin position="354"/>
        <end position="363"/>
    </location>
</feature>
<feature type="region of interest" description="Disordered" evidence="1">
    <location>
        <begin position="261"/>
        <end position="380"/>
    </location>
</feature>
<accession>A0A1Y1VKT9</accession>
<evidence type="ECO:0000256" key="1">
    <source>
        <dbReference type="SAM" id="MobiDB-lite"/>
    </source>
</evidence>
<sequence>MKIGYYVLAGQIGDLSLYKAEALAHFLNRNLPSYHFEIVKVPPSQWHSFVEYLVMKLWHPKRFLYYHRLSTKVQKAISKIVEVNDLMTTDIKYKPWELLENCQSTSLKSESLIKENSKKSISSRPSKSKSLIKENSKKSISSSSSRTPSKSKSLIKENSKKSINSNSIPSLNENNEENALSKSPSKDDDKNKIINISLDTVKQTIVISTEDILQSSDTNLSNEKPKPEDNNNDIINNNENIMKTNNSSVSLFSDDQTESLDSLANEDDDTTTSNNNNNGDDNGNNNSNNDEGDNDNNSRIISTGNNGSNISFSKSNSNSSSFSDLNLDDNDNDNNINTMNINQATNEIQRDSSNNNNNNNNNNFAEGDSAPSSNNENKSDKIPNESYYILPYEVDVHIQSILEELPQFTWKVDGEFIGNCDSFFKYIENNYGYQIQMDEDLIEEIADEDVNTQKYNVSDIPIIFSTSNDQYFKNIPRLSEISNSLSNDYIKKHKTHIAIKKFRHHLKNTIDDIKYEDYINKTYNNKDYSSGSLNYSDLEIDSEDLDEHENGNNENGYNNYDDDTKEDYIRSPVRRYHKYVNDGNGNSASNYSNDSLLTPMNSKYTPSTKPQSKNENTENVQYNDDTIESPEEHVMDENEINKEENMDNNNNDEEIEYSYKADLSSDVDDSNDNKEIHLNEQFSDDDDEIIEQIDDTETANMVNMVDEVDKGDIEEDIIKESNEIINQVSNSKENEISKVVSSSNSSNNIVRKTISGSKGSLQRLN</sequence>
<keyword evidence="3" id="KW-1185">Reference proteome</keyword>
<feature type="region of interest" description="Disordered" evidence="1">
    <location>
        <begin position="216"/>
        <end position="239"/>
    </location>
</feature>
<feature type="compositionally biased region" description="Polar residues" evidence="1">
    <location>
        <begin position="583"/>
        <end position="624"/>
    </location>
</feature>
<feature type="compositionally biased region" description="Basic and acidic residues" evidence="1">
    <location>
        <begin position="630"/>
        <end position="645"/>
    </location>
</feature>
<organism evidence="2 3">
    <name type="scientific">Piromyces finnis</name>
    <dbReference type="NCBI Taxonomy" id="1754191"/>
    <lineage>
        <taxon>Eukaryota</taxon>
        <taxon>Fungi</taxon>
        <taxon>Fungi incertae sedis</taxon>
        <taxon>Chytridiomycota</taxon>
        <taxon>Chytridiomycota incertae sedis</taxon>
        <taxon>Neocallimastigomycetes</taxon>
        <taxon>Neocallimastigales</taxon>
        <taxon>Neocallimastigaceae</taxon>
        <taxon>Piromyces</taxon>
    </lineage>
</organism>
<feature type="compositionally biased region" description="Polar residues" evidence="1">
    <location>
        <begin position="754"/>
        <end position="765"/>
    </location>
</feature>
<dbReference type="AlphaFoldDB" id="A0A1Y1VKT9"/>
<reference evidence="2 3" key="2">
    <citation type="submission" date="2016-08" db="EMBL/GenBank/DDBJ databases">
        <title>Pervasive Adenine N6-methylation of Active Genes in Fungi.</title>
        <authorList>
            <consortium name="DOE Joint Genome Institute"/>
            <person name="Mondo S.J."/>
            <person name="Dannebaum R.O."/>
            <person name="Kuo R.C."/>
            <person name="Labutti K."/>
            <person name="Haridas S."/>
            <person name="Kuo A."/>
            <person name="Salamov A."/>
            <person name="Ahrendt S.R."/>
            <person name="Lipzen A."/>
            <person name="Sullivan W."/>
            <person name="Andreopoulos W.B."/>
            <person name="Clum A."/>
            <person name="Lindquist E."/>
            <person name="Daum C."/>
            <person name="Ramamoorthy G.K."/>
            <person name="Gryganskyi A."/>
            <person name="Culley D."/>
            <person name="Magnuson J.K."/>
            <person name="James T.Y."/>
            <person name="O'Malley M.A."/>
            <person name="Stajich J.E."/>
            <person name="Spatafora J.W."/>
            <person name="Visel A."/>
            <person name="Grigoriev I.V."/>
        </authorList>
    </citation>
    <scope>NUCLEOTIDE SEQUENCE [LARGE SCALE GENOMIC DNA]</scope>
    <source>
        <strain evidence="3">finn</strain>
    </source>
</reference>
<feature type="region of interest" description="Disordered" evidence="1">
    <location>
        <begin position="579"/>
        <end position="650"/>
    </location>
</feature>
<feature type="compositionally biased region" description="Low complexity" evidence="1">
    <location>
        <begin position="161"/>
        <end position="183"/>
    </location>
</feature>
<feature type="region of interest" description="Disordered" evidence="1">
    <location>
        <begin position="744"/>
        <end position="765"/>
    </location>
</feature>
<feature type="compositionally biased region" description="Low complexity" evidence="1">
    <location>
        <begin position="271"/>
        <end position="289"/>
    </location>
</feature>
<proteinExistence type="predicted"/>
<feature type="compositionally biased region" description="Polar residues" evidence="1">
    <location>
        <begin position="338"/>
        <end position="353"/>
    </location>
</feature>
<feature type="compositionally biased region" description="Low complexity" evidence="1">
    <location>
        <begin position="138"/>
        <end position="152"/>
    </location>
</feature>
<feature type="compositionally biased region" description="Low complexity" evidence="1">
    <location>
        <begin position="304"/>
        <end position="325"/>
    </location>
</feature>
<dbReference type="OrthoDB" id="10654595at2759"/>
<dbReference type="EMBL" id="MCFH01000003">
    <property type="protein sequence ID" value="ORX59078.1"/>
    <property type="molecule type" value="Genomic_DNA"/>
</dbReference>
<gene>
    <name evidence="2" type="ORF">BCR36DRAFT_87585</name>
</gene>
<protein>
    <submittedName>
        <fullName evidence="2">Uncharacterized protein</fullName>
    </submittedName>
</protein>
<feature type="compositionally biased region" description="Low complexity" evidence="1">
    <location>
        <begin position="119"/>
        <end position="129"/>
    </location>
</feature>